<dbReference type="GO" id="GO:0006281">
    <property type="term" value="P:DNA repair"/>
    <property type="evidence" value="ECO:0007669"/>
    <property type="project" value="UniProtKB-KW"/>
</dbReference>
<evidence type="ECO:0000256" key="12">
    <source>
        <dbReference type="SAM" id="MobiDB-lite"/>
    </source>
</evidence>
<dbReference type="EC" id="2.1.1.63" evidence="3"/>
<evidence type="ECO:0000256" key="1">
    <source>
        <dbReference type="ARBA" id="ARBA00001286"/>
    </source>
</evidence>
<feature type="compositionally biased region" description="Basic and acidic residues" evidence="12">
    <location>
        <begin position="154"/>
        <end position="163"/>
    </location>
</feature>
<dbReference type="Gene3D" id="1.10.10.10">
    <property type="entry name" value="Winged helix-like DNA-binding domain superfamily/Winged helix DNA-binding domain"/>
    <property type="match status" value="1"/>
</dbReference>
<keyword evidence="5" id="KW-0489">Methyltransferase</keyword>
<dbReference type="InterPro" id="IPR036388">
    <property type="entry name" value="WH-like_DNA-bd_sf"/>
</dbReference>
<dbReference type="PANTHER" id="PTHR10815">
    <property type="entry name" value="METHYLATED-DNA--PROTEIN-CYSTEINE METHYLTRANSFERASE"/>
    <property type="match status" value="1"/>
</dbReference>
<dbReference type="SUPFAM" id="SSF46767">
    <property type="entry name" value="Methylated DNA-protein cysteine methyltransferase, C-terminal domain"/>
    <property type="match status" value="1"/>
</dbReference>
<evidence type="ECO:0000256" key="10">
    <source>
        <dbReference type="ARBA" id="ARBA00031621"/>
    </source>
</evidence>
<gene>
    <name evidence="14" type="ORF">B0A48_10222</name>
</gene>
<dbReference type="InterPro" id="IPR014048">
    <property type="entry name" value="MethylDNA_cys_MeTrfase_DNA-bd"/>
</dbReference>
<evidence type="ECO:0000313" key="14">
    <source>
        <dbReference type="EMBL" id="OQO03558.1"/>
    </source>
</evidence>
<keyword evidence="7" id="KW-0227">DNA damage</keyword>
<comment type="catalytic activity">
    <reaction evidence="11">
        <text>a 6-O-methyl-2'-deoxyguanosine in DNA + L-cysteinyl-[protein] = S-methyl-L-cysteinyl-[protein] + a 2'-deoxyguanosine in DNA</text>
        <dbReference type="Rhea" id="RHEA:24000"/>
        <dbReference type="Rhea" id="RHEA-COMP:10131"/>
        <dbReference type="Rhea" id="RHEA-COMP:10132"/>
        <dbReference type="Rhea" id="RHEA-COMP:11367"/>
        <dbReference type="Rhea" id="RHEA-COMP:11368"/>
        <dbReference type="ChEBI" id="CHEBI:29950"/>
        <dbReference type="ChEBI" id="CHEBI:82612"/>
        <dbReference type="ChEBI" id="CHEBI:85445"/>
        <dbReference type="ChEBI" id="CHEBI:85448"/>
        <dbReference type="EC" id="2.1.1.63"/>
    </reaction>
</comment>
<evidence type="ECO:0000256" key="11">
    <source>
        <dbReference type="ARBA" id="ARBA00049348"/>
    </source>
</evidence>
<evidence type="ECO:0000256" key="4">
    <source>
        <dbReference type="ARBA" id="ARBA00015377"/>
    </source>
</evidence>
<dbReference type="PANTHER" id="PTHR10815:SF13">
    <property type="entry name" value="METHYLATED-DNA--PROTEIN-CYSTEINE METHYLTRANSFERASE"/>
    <property type="match status" value="1"/>
</dbReference>
<reference evidence="15" key="1">
    <citation type="submission" date="2017-03" db="EMBL/GenBank/DDBJ databases">
        <title>Genomes of endolithic fungi from Antarctica.</title>
        <authorList>
            <person name="Coleine C."/>
            <person name="Masonjones S."/>
            <person name="Stajich J.E."/>
        </authorList>
    </citation>
    <scope>NUCLEOTIDE SEQUENCE [LARGE SCALE GENOMIC DNA]</scope>
    <source>
        <strain evidence="15">CCFEE 5527</strain>
    </source>
</reference>
<sequence length="300" mass="33248">MEELRTQWNDLYRTKLPAMAKARDQAQPKWPVFLDHCFARIVLDIAVGIDKPWTEVVKSPAVKNMSEEQLTNAISLAERLANGEANLVELDERSLELRGKTSKTGVKRKAPTESKPDVKPEPKTKKRKPDGTISKYFMPSPERTKLSRSPVENDDVKSKRDATDDAPPAAGKDLPGMKVQLDRIASSTTLTPFRKQTLTMLCQVPPGRYSTYQAMSNYITATSHKTCARAIGNAMRNNPFAPEVPCHRILAADGSLGGFGGSWGEDGKHASKKHAILHEEGVRFDSKGKVKGPPFREFHA</sequence>
<evidence type="ECO:0000256" key="8">
    <source>
        <dbReference type="ARBA" id="ARBA00023204"/>
    </source>
</evidence>
<dbReference type="GO" id="GO:0003908">
    <property type="term" value="F:methylated-DNA-[protein]-cysteine S-methyltransferase activity"/>
    <property type="evidence" value="ECO:0007669"/>
    <property type="project" value="UniProtKB-EC"/>
</dbReference>
<dbReference type="AlphaFoldDB" id="A0A1V8SX53"/>
<feature type="region of interest" description="Disordered" evidence="12">
    <location>
        <begin position="98"/>
        <end position="176"/>
    </location>
</feature>
<comment type="similarity">
    <text evidence="2">Belongs to the MGMT family.</text>
</comment>
<keyword evidence="6" id="KW-0808">Transferase</keyword>
<comment type="catalytic activity">
    <reaction evidence="1">
        <text>a 4-O-methyl-thymidine in DNA + L-cysteinyl-[protein] = a thymidine in DNA + S-methyl-L-cysteinyl-[protein]</text>
        <dbReference type="Rhea" id="RHEA:53428"/>
        <dbReference type="Rhea" id="RHEA-COMP:10131"/>
        <dbReference type="Rhea" id="RHEA-COMP:10132"/>
        <dbReference type="Rhea" id="RHEA-COMP:13555"/>
        <dbReference type="Rhea" id="RHEA-COMP:13556"/>
        <dbReference type="ChEBI" id="CHEBI:29950"/>
        <dbReference type="ChEBI" id="CHEBI:82612"/>
        <dbReference type="ChEBI" id="CHEBI:137386"/>
        <dbReference type="ChEBI" id="CHEBI:137387"/>
        <dbReference type="EC" id="2.1.1.63"/>
    </reaction>
</comment>
<evidence type="ECO:0000256" key="7">
    <source>
        <dbReference type="ARBA" id="ARBA00022763"/>
    </source>
</evidence>
<comment type="caution">
    <text evidence="14">The sequence shown here is derived from an EMBL/GenBank/DDBJ whole genome shotgun (WGS) entry which is preliminary data.</text>
</comment>
<evidence type="ECO:0000256" key="5">
    <source>
        <dbReference type="ARBA" id="ARBA00022603"/>
    </source>
</evidence>
<dbReference type="Proteomes" id="UP000192596">
    <property type="component" value="Unassembled WGS sequence"/>
</dbReference>
<dbReference type="STRING" id="1507870.A0A1V8SX53"/>
<dbReference type="Pfam" id="PF01035">
    <property type="entry name" value="DNA_binding_1"/>
    <property type="match status" value="1"/>
</dbReference>
<dbReference type="NCBIfam" id="TIGR00589">
    <property type="entry name" value="ogt"/>
    <property type="match status" value="1"/>
</dbReference>
<organism evidence="14 15">
    <name type="scientific">Cryoendolithus antarcticus</name>
    <dbReference type="NCBI Taxonomy" id="1507870"/>
    <lineage>
        <taxon>Eukaryota</taxon>
        <taxon>Fungi</taxon>
        <taxon>Dikarya</taxon>
        <taxon>Ascomycota</taxon>
        <taxon>Pezizomycotina</taxon>
        <taxon>Dothideomycetes</taxon>
        <taxon>Dothideomycetidae</taxon>
        <taxon>Cladosporiales</taxon>
        <taxon>Cladosporiaceae</taxon>
        <taxon>Cryoendolithus</taxon>
    </lineage>
</organism>
<protein>
    <recommendedName>
        <fullName evidence="4">Methylated-DNA--protein-cysteine methyltransferase</fullName>
        <ecNumber evidence="3">2.1.1.63</ecNumber>
    </recommendedName>
    <alternativeName>
        <fullName evidence="9">6-O-methylguanine-DNA methyltransferase</fullName>
    </alternativeName>
    <alternativeName>
        <fullName evidence="10">O-6-methylguanine-DNA-alkyltransferase</fullName>
    </alternativeName>
</protein>
<dbReference type="CDD" id="cd06445">
    <property type="entry name" value="ATase"/>
    <property type="match status" value="1"/>
</dbReference>
<dbReference type="GO" id="GO:0032259">
    <property type="term" value="P:methylation"/>
    <property type="evidence" value="ECO:0007669"/>
    <property type="project" value="UniProtKB-KW"/>
</dbReference>
<evidence type="ECO:0000256" key="2">
    <source>
        <dbReference type="ARBA" id="ARBA00008711"/>
    </source>
</evidence>
<name>A0A1V8SX53_9PEZI</name>
<evidence type="ECO:0000256" key="9">
    <source>
        <dbReference type="ARBA" id="ARBA00030795"/>
    </source>
</evidence>
<dbReference type="PROSITE" id="PS00374">
    <property type="entry name" value="MGMT"/>
    <property type="match status" value="1"/>
</dbReference>
<dbReference type="EMBL" id="NAJO01000024">
    <property type="protein sequence ID" value="OQO03558.1"/>
    <property type="molecule type" value="Genomic_DNA"/>
</dbReference>
<evidence type="ECO:0000313" key="15">
    <source>
        <dbReference type="Proteomes" id="UP000192596"/>
    </source>
</evidence>
<dbReference type="InParanoid" id="A0A1V8SX53"/>
<evidence type="ECO:0000256" key="3">
    <source>
        <dbReference type="ARBA" id="ARBA00011918"/>
    </source>
</evidence>
<evidence type="ECO:0000256" key="6">
    <source>
        <dbReference type="ARBA" id="ARBA00022679"/>
    </source>
</evidence>
<dbReference type="InterPro" id="IPR036217">
    <property type="entry name" value="MethylDNA_cys_MeTrfase_DNAb"/>
</dbReference>
<evidence type="ECO:0000259" key="13">
    <source>
        <dbReference type="Pfam" id="PF01035"/>
    </source>
</evidence>
<proteinExistence type="inferred from homology"/>
<feature type="compositionally biased region" description="Basic and acidic residues" evidence="12">
    <location>
        <begin position="110"/>
        <end position="123"/>
    </location>
</feature>
<feature type="domain" description="Methylated-DNA-[protein]-cysteine S-methyltransferase DNA binding" evidence="13">
    <location>
        <begin position="192"/>
        <end position="282"/>
    </location>
</feature>
<keyword evidence="15" id="KW-1185">Reference proteome</keyword>
<keyword evidence="8" id="KW-0234">DNA repair</keyword>
<dbReference type="InterPro" id="IPR001497">
    <property type="entry name" value="MethylDNA_cys_MeTrfase_AS"/>
</dbReference>
<dbReference type="OrthoDB" id="1907495at2759"/>
<accession>A0A1V8SX53</accession>